<dbReference type="InterPro" id="IPR031142">
    <property type="entry name" value="SPX_prot"/>
</dbReference>
<evidence type="ECO:0000313" key="2">
    <source>
        <dbReference type="EMBL" id="KAH9318916.1"/>
    </source>
</evidence>
<evidence type="ECO:0000259" key="1">
    <source>
        <dbReference type="PROSITE" id="PS51382"/>
    </source>
</evidence>
<reference evidence="2 3" key="1">
    <citation type="journal article" date="2021" name="Nat. Plants">
        <title>The Taxus genome provides insights into paclitaxel biosynthesis.</title>
        <authorList>
            <person name="Xiong X."/>
            <person name="Gou J."/>
            <person name="Liao Q."/>
            <person name="Li Y."/>
            <person name="Zhou Q."/>
            <person name="Bi G."/>
            <person name="Li C."/>
            <person name="Du R."/>
            <person name="Wang X."/>
            <person name="Sun T."/>
            <person name="Guo L."/>
            <person name="Liang H."/>
            <person name="Lu P."/>
            <person name="Wu Y."/>
            <person name="Zhang Z."/>
            <person name="Ro D.K."/>
            <person name="Shang Y."/>
            <person name="Huang S."/>
            <person name="Yan J."/>
        </authorList>
    </citation>
    <scope>NUCLEOTIDE SEQUENCE [LARGE SCALE GENOMIC DNA]</scope>
    <source>
        <strain evidence="2">Ta-2019</strain>
    </source>
</reference>
<dbReference type="Pfam" id="PF03105">
    <property type="entry name" value="SPX"/>
    <property type="match status" value="1"/>
</dbReference>
<comment type="caution">
    <text evidence="2">The sequence shown here is derived from an EMBL/GenBank/DDBJ whole genome shotgun (WGS) entry which is preliminary data.</text>
</comment>
<dbReference type="PANTHER" id="PTHR45978:SF7">
    <property type="entry name" value="SPX DOMAIN-CONTAINING PROTEIN 4"/>
    <property type="match status" value="1"/>
</dbReference>
<sequence>MNFEKWLRILLQQTLPEWRAHYISYKLLKKQIKLIATANQNNGGEKHFWSEGEINLDGLNGNEVKFIHLLNAELHKLNKFMEEKIGDCHIRLQVLKNKIQQLNSATGKNKEVIRLGKDLVNFHGELVLLENYSVWNYT</sequence>
<evidence type="ECO:0000313" key="3">
    <source>
        <dbReference type="Proteomes" id="UP000824469"/>
    </source>
</evidence>
<accession>A0AA38G951</accession>
<feature type="non-terminal residue" evidence="2">
    <location>
        <position position="1"/>
    </location>
</feature>
<keyword evidence="3" id="KW-1185">Reference proteome</keyword>
<name>A0AA38G951_TAXCH</name>
<gene>
    <name evidence="2" type="ORF">KI387_020685</name>
</gene>
<dbReference type="Proteomes" id="UP000824469">
    <property type="component" value="Unassembled WGS sequence"/>
</dbReference>
<dbReference type="EMBL" id="JAHRHJ020000004">
    <property type="protein sequence ID" value="KAH9318916.1"/>
    <property type="molecule type" value="Genomic_DNA"/>
</dbReference>
<feature type="domain" description="SPX" evidence="1">
    <location>
        <begin position="1"/>
        <end position="138"/>
    </location>
</feature>
<dbReference type="InterPro" id="IPR004331">
    <property type="entry name" value="SPX_dom"/>
</dbReference>
<dbReference type="GO" id="GO:0016036">
    <property type="term" value="P:cellular response to phosphate starvation"/>
    <property type="evidence" value="ECO:0007669"/>
    <property type="project" value="InterPro"/>
</dbReference>
<dbReference type="PROSITE" id="PS51382">
    <property type="entry name" value="SPX"/>
    <property type="match status" value="1"/>
</dbReference>
<protein>
    <recommendedName>
        <fullName evidence="1">SPX domain-containing protein</fullName>
    </recommendedName>
</protein>
<proteinExistence type="predicted"/>
<organism evidence="2 3">
    <name type="scientific">Taxus chinensis</name>
    <name type="common">Chinese yew</name>
    <name type="synonym">Taxus wallichiana var. chinensis</name>
    <dbReference type="NCBI Taxonomy" id="29808"/>
    <lineage>
        <taxon>Eukaryota</taxon>
        <taxon>Viridiplantae</taxon>
        <taxon>Streptophyta</taxon>
        <taxon>Embryophyta</taxon>
        <taxon>Tracheophyta</taxon>
        <taxon>Spermatophyta</taxon>
        <taxon>Pinopsida</taxon>
        <taxon>Pinidae</taxon>
        <taxon>Conifers II</taxon>
        <taxon>Cupressales</taxon>
        <taxon>Taxaceae</taxon>
        <taxon>Taxus</taxon>
    </lineage>
</organism>
<dbReference type="AlphaFoldDB" id="A0AA38G951"/>
<dbReference type="OMA" id="EFISYKQ"/>
<dbReference type="PANTHER" id="PTHR45978">
    <property type="entry name" value="SPX DOMAIN-CONTAINING PROTEIN 3"/>
    <property type="match status" value="1"/>
</dbReference>